<keyword evidence="2 9" id="KW-1003">Cell membrane</keyword>
<comment type="catalytic activity">
    <reaction evidence="9">
        <text>Release of signal peptides from bacterial membrane prolipoproteins. Hydrolyzes -Xaa-Yaa-Zaa-|-(S,diacylglyceryl)Cys-, in which Xaa is hydrophobic (preferably Leu), and Yaa (Ala or Ser) and Zaa (Gly or Ala) have small, neutral side chains.</text>
        <dbReference type="EC" id="3.4.23.36"/>
    </reaction>
</comment>
<evidence type="ECO:0000313" key="12">
    <source>
        <dbReference type="Proteomes" id="UP000004095"/>
    </source>
</evidence>
<dbReference type="GO" id="GO:0004190">
    <property type="term" value="F:aspartic-type endopeptidase activity"/>
    <property type="evidence" value="ECO:0007669"/>
    <property type="project" value="UniProtKB-UniRule"/>
</dbReference>
<evidence type="ECO:0000256" key="6">
    <source>
        <dbReference type="ARBA" id="ARBA00022801"/>
    </source>
</evidence>
<proteinExistence type="inferred from homology"/>
<dbReference type="AlphaFoldDB" id="A1ZWQ3"/>
<keyword evidence="12" id="KW-1185">Reference proteome</keyword>
<dbReference type="RefSeq" id="WP_002703300.1">
    <property type="nucleotide sequence ID" value="NZ_AAWS01000053.1"/>
</dbReference>
<feature type="active site" evidence="9">
    <location>
        <position position="137"/>
    </location>
</feature>
<keyword evidence="7 9" id="KW-1133">Transmembrane helix</keyword>
<feature type="transmembrane region" description="Helical" evidence="9">
    <location>
        <begin position="94"/>
        <end position="118"/>
    </location>
</feature>
<sequence length="208" mass="23423">MKKNHLYYAYALRIVLLDQLLKLLVHFNMQQEQEVALIGNWFKLHYTLNPGMAFGFEFGSFYGKLLLTIFRLAIILGIGWYLHKLIQRKAHKGLIWSLVLIFAGGLGNLIDSIFYGAFLGLATFDAATPWLHGQVIDMLFIDVGPIALPHWVPKFGGLTVSAPIFNIADISAFVGIVMVVILHRRFFITEEPSPSTPPPSTDLQQQPK</sequence>
<keyword evidence="8 9" id="KW-0472">Membrane</keyword>
<dbReference type="eggNOG" id="COG0597">
    <property type="taxonomic scope" value="Bacteria"/>
</dbReference>
<accession>A1ZWQ3</accession>
<comment type="pathway">
    <text evidence="9">Protein modification; lipoprotein biosynthesis (signal peptide cleavage).</text>
</comment>
<dbReference type="PRINTS" id="PR00781">
    <property type="entry name" value="LIPOSIGPTASE"/>
</dbReference>
<dbReference type="GO" id="GO:0005886">
    <property type="term" value="C:plasma membrane"/>
    <property type="evidence" value="ECO:0007669"/>
    <property type="project" value="UniProtKB-SubCell"/>
</dbReference>
<feature type="transmembrane region" description="Helical" evidence="9">
    <location>
        <begin position="61"/>
        <end position="82"/>
    </location>
</feature>
<dbReference type="EMBL" id="AAWS01000053">
    <property type="protein sequence ID" value="EAY25185.1"/>
    <property type="molecule type" value="Genomic_DNA"/>
</dbReference>
<dbReference type="NCBIfam" id="NF011369">
    <property type="entry name" value="PRK14788.1"/>
    <property type="match status" value="1"/>
</dbReference>
<evidence type="ECO:0000256" key="2">
    <source>
        <dbReference type="ARBA" id="ARBA00022475"/>
    </source>
</evidence>
<protein>
    <recommendedName>
        <fullName evidence="9">Lipoprotein signal peptidase</fullName>
        <ecNumber evidence="9">3.4.23.36</ecNumber>
    </recommendedName>
    <alternativeName>
        <fullName evidence="9">Prolipoprotein signal peptidase</fullName>
    </alternativeName>
    <alternativeName>
        <fullName evidence="9">Signal peptidase II</fullName>
        <shortName evidence="9">SPase II</shortName>
    </alternativeName>
</protein>
<dbReference type="UniPathway" id="UPA00665"/>
<dbReference type="EC" id="3.4.23.36" evidence="9"/>
<keyword evidence="6 9" id="KW-0378">Hydrolase</keyword>
<dbReference type="GO" id="GO:0006508">
    <property type="term" value="P:proteolysis"/>
    <property type="evidence" value="ECO:0007669"/>
    <property type="project" value="UniProtKB-KW"/>
</dbReference>
<name>A1ZWQ3_MICM2</name>
<evidence type="ECO:0000256" key="10">
    <source>
        <dbReference type="RuleBase" id="RU004181"/>
    </source>
</evidence>
<reference evidence="11" key="1">
    <citation type="submission" date="2007-01" db="EMBL/GenBank/DDBJ databases">
        <authorList>
            <person name="Haygood M."/>
            <person name="Podell S."/>
            <person name="Anderson C."/>
            <person name="Hopkinson B."/>
            <person name="Roe K."/>
            <person name="Barbeau K."/>
            <person name="Gaasterland T."/>
            <person name="Ferriera S."/>
            <person name="Johnson J."/>
            <person name="Kravitz S."/>
            <person name="Beeson K."/>
            <person name="Sutton G."/>
            <person name="Rogers Y.-H."/>
            <person name="Friedman R."/>
            <person name="Frazier M."/>
            <person name="Venter J.C."/>
        </authorList>
    </citation>
    <scope>NUCLEOTIDE SEQUENCE [LARGE SCALE GENOMIC DNA]</scope>
    <source>
        <strain evidence="11">ATCC 23134</strain>
    </source>
</reference>
<dbReference type="HAMAP" id="MF_00161">
    <property type="entry name" value="LspA"/>
    <property type="match status" value="1"/>
</dbReference>
<evidence type="ECO:0000256" key="5">
    <source>
        <dbReference type="ARBA" id="ARBA00022750"/>
    </source>
</evidence>
<gene>
    <name evidence="9" type="primary">lspA</name>
    <name evidence="11" type="ORF">M23134_06781</name>
</gene>
<keyword evidence="5 9" id="KW-0064">Aspartyl protease</keyword>
<evidence type="ECO:0000256" key="4">
    <source>
        <dbReference type="ARBA" id="ARBA00022692"/>
    </source>
</evidence>
<comment type="function">
    <text evidence="9">This protein specifically catalyzes the removal of signal peptides from prolipoproteins.</text>
</comment>
<dbReference type="Proteomes" id="UP000004095">
    <property type="component" value="Unassembled WGS sequence"/>
</dbReference>
<keyword evidence="11" id="KW-0449">Lipoprotein</keyword>
<evidence type="ECO:0000256" key="9">
    <source>
        <dbReference type="HAMAP-Rule" id="MF_00161"/>
    </source>
</evidence>
<feature type="active site" evidence="9">
    <location>
        <position position="169"/>
    </location>
</feature>
<evidence type="ECO:0000256" key="1">
    <source>
        <dbReference type="ARBA" id="ARBA00006139"/>
    </source>
</evidence>
<evidence type="ECO:0000256" key="3">
    <source>
        <dbReference type="ARBA" id="ARBA00022670"/>
    </source>
</evidence>
<evidence type="ECO:0000256" key="8">
    <source>
        <dbReference type="ARBA" id="ARBA00023136"/>
    </source>
</evidence>
<dbReference type="InterPro" id="IPR001872">
    <property type="entry name" value="Peptidase_A8"/>
</dbReference>
<evidence type="ECO:0000256" key="7">
    <source>
        <dbReference type="ARBA" id="ARBA00022989"/>
    </source>
</evidence>
<dbReference type="OrthoDB" id="9810259at2"/>
<feature type="transmembrane region" description="Helical" evidence="9">
    <location>
        <begin position="160"/>
        <end position="182"/>
    </location>
</feature>
<dbReference type="Pfam" id="PF01252">
    <property type="entry name" value="Peptidase_A8"/>
    <property type="match status" value="1"/>
</dbReference>
<comment type="caution">
    <text evidence="9">Lacks conserved residue(s) required for the propagation of feature annotation.</text>
</comment>
<keyword evidence="4 9" id="KW-0812">Transmembrane</keyword>
<organism evidence="11 12">
    <name type="scientific">Microscilla marina ATCC 23134</name>
    <dbReference type="NCBI Taxonomy" id="313606"/>
    <lineage>
        <taxon>Bacteria</taxon>
        <taxon>Pseudomonadati</taxon>
        <taxon>Bacteroidota</taxon>
        <taxon>Cytophagia</taxon>
        <taxon>Cytophagales</taxon>
        <taxon>Microscillaceae</taxon>
        <taxon>Microscilla</taxon>
    </lineage>
</organism>
<dbReference type="PANTHER" id="PTHR33695">
    <property type="entry name" value="LIPOPROTEIN SIGNAL PEPTIDASE"/>
    <property type="match status" value="1"/>
</dbReference>
<comment type="caution">
    <text evidence="11">The sequence shown here is derived from an EMBL/GenBank/DDBJ whole genome shotgun (WGS) entry which is preliminary data.</text>
</comment>
<comment type="subcellular location">
    <subcellularLocation>
        <location evidence="9">Cell membrane</location>
        <topology evidence="9">Multi-pass membrane protein</topology>
    </subcellularLocation>
</comment>
<comment type="similarity">
    <text evidence="1 9 10">Belongs to the peptidase A8 family.</text>
</comment>
<dbReference type="PANTHER" id="PTHR33695:SF1">
    <property type="entry name" value="LIPOPROTEIN SIGNAL PEPTIDASE"/>
    <property type="match status" value="1"/>
</dbReference>
<keyword evidence="3 9" id="KW-0645">Protease</keyword>
<evidence type="ECO:0000313" key="11">
    <source>
        <dbReference type="EMBL" id="EAY25185.1"/>
    </source>
</evidence>